<keyword evidence="2" id="KW-1185">Reference proteome</keyword>
<name>A0A4C1X7V4_EUMVA</name>
<proteinExistence type="predicted"/>
<dbReference type="Proteomes" id="UP000299102">
    <property type="component" value="Unassembled WGS sequence"/>
</dbReference>
<comment type="caution">
    <text evidence="1">The sequence shown here is derived from an EMBL/GenBank/DDBJ whole genome shotgun (WGS) entry which is preliminary data.</text>
</comment>
<evidence type="ECO:0000313" key="1">
    <source>
        <dbReference type="EMBL" id="GBP59130.1"/>
    </source>
</evidence>
<sequence>MEVNEKAGQALFIAGSTKFNEFKGGRVTSADEERSGSPLTVITEVNVLAAKYLIPKNKKITYKANQRIWYMGSGSHDGVERGHLRVMRIDSCEVPHNLTQAQKKERGGEGGRVGKHLRSISLAANSERQSFVGCTVQAEF</sequence>
<dbReference type="AlphaFoldDB" id="A0A4C1X7V4"/>
<organism evidence="1 2">
    <name type="scientific">Eumeta variegata</name>
    <name type="common">Bagworm moth</name>
    <name type="synonym">Eumeta japonica</name>
    <dbReference type="NCBI Taxonomy" id="151549"/>
    <lineage>
        <taxon>Eukaryota</taxon>
        <taxon>Metazoa</taxon>
        <taxon>Ecdysozoa</taxon>
        <taxon>Arthropoda</taxon>
        <taxon>Hexapoda</taxon>
        <taxon>Insecta</taxon>
        <taxon>Pterygota</taxon>
        <taxon>Neoptera</taxon>
        <taxon>Endopterygota</taxon>
        <taxon>Lepidoptera</taxon>
        <taxon>Glossata</taxon>
        <taxon>Ditrysia</taxon>
        <taxon>Tineoidea</taxon>
        <taxon>Psychidae</taxon>
        <taxon>Oiketicinae</taxon>
        <taxon>Eumeta</taxon>
    </lineage>
</organism>
<protein>
    <submittedName>
        <fullName evidence="1">Uncharacterized protein</fullName>
    </submittedName>
</protein>
<evidence type="ECO:0000313" key="2">
    <source>
        <dbReference type="Proteomes" id="UP000299102"/>
    </source>
</evidence>
<reference evidence="1 2" key="1">
    <citation type="journal article" date="2019" name="Commun. Biol.">
        <title>The bagworm genome reveals a unique fibroin gene that provides high tensile strength.</title>
        <authorList>
            <person name="Kono N."/>
            <person name="Nakamura H."/>
            <person name="Ohtoshi R."/>
            <person name="Tomita M."/>
            <person name="Numata K."/>
            <person name="Arakawa K."/>
        </authorList>
    </citation>
    <scope>NUCLEOTIDE SEQUENCE [LARGE SCALE GENOMIC DNA]</scope>
</reference>
<gene>
    <name evidence="1" type="ORF">EVAR_44370_1</name>
</gene>
<dbReference type="EMBL" id="BGZK01000753">
    <property type="protein sequence ID" value="GBP59130.1"/>
    <property type="molecule type" value="Genomic_DNA"/>
</dbReference>
<accession>A0A4C1X7V4</accession>